<keyword evidence="2 6" id="KW-0812">Transmembrane</keyword>
<protein>
    <submittedName>
        <fullName evidence="8">Related to FK506 suppressor Sfk1</fullName>
    </submittedName>
</protein>
<gene>
    <name evidence="8" type="ORF">RAG0_00992</name>
</gene>
<evidence type="ECO:0000259" key="7">
    <source>
        <dbReference type="Pfam" id="PF10277"/>
    </source>
</evidence>
<evidence type="ECO:0000256" key="3">
    <source>
        <dbReference type="ARBA" id="ARBA00022989"/>
    </source>
</evidence>
<evidence type="ECO:0000256" key="4">
    <source>
        <dbReference type="ARBA" id="ARBA00023136"/>
    </source>
</evidence>
<dbReference type="Proteomes" id="UP000178912">
    <property type="component" value="Unassembled WGS sequence"/>
</dbReference>
<evidence type="ECO:0000256" key="6">
    <source>
        <dbReference type="SAM" id="Phobius"/>
    </source>
</evidence>
<evidence type="ECO:0000313" key="8">
    <source>
        <dbReference type="EMBL" id="CZS89699.1"/>
    </source>
</evidence>
<comment type="subcellular location">
    <subcellularLocation>
        <location evidence="1">Endomembrane system</location>
        <topology evidence="1">Multi-pass membrane protein</topology>
    </subcellularLocation>
</comment>
<sequence>MWGVSYWVFPVISGLTWLGMLLGLLLHWTTTGKPIYPSMDSTQHIAYISDVGAQSLKPLFIAGSCVTTIFLDLSFLSERWLRHRGRLARNQTTTEKVLSWLSMFFALVGTAGLILLSIFDTLRHPSLHDVFLVLFIGGYVLSSVFICWEYQRLGIQYREHSILRTSFWIKLVFILIEVALAIAFGTCNVKDKFDIAAVLEWTIAFVFTFYVFSFYIDLLPAVKTKHESARFGTGQGETEMQMEQNDHFAQQEPGGGHYGDAGRGARYTAESQRTVGRNDVRTVNGTKFDNGTAPVASNF</sequence>
<name>A0A1E1JV77_9HELO</name>
<dbReference type="InterPro" id="IPR019402">
    <property type="entry name" value="CWH43_N"/>
</dbReference>
<feature type="transmembrane region" description="Helical" evidence="6">
    <location>
        <begin position="59"/>
        <end position="76"/>
    </location>
</feature>
<dbReference type="EMBL" id="FJUX01000003">
    <property type="protein sequence ID" value="CZS89699.1"/>
    <property type="molecule type" value="Genomic_DNA"/>
</dbReference>
<proteinExistence type="predicted"/>
<evidence type="ECO:0000256" key="5">
    <source>
        <dbReference type="SAM" id="MobiDB-lite"/>
    </source>
</evidence>
<organism evidence="8 9">
    <name type="scientific">Rhynchosporium agropyri</name>
    <dbReference type="NCBI Taxonomy" id="914238"/>
    <lineage>
        <taxon>Eukaryota</taxon>
        <taxon>Fungi</taxon>
        <taxon>Dikarya</taxon>
        <taxon>Ascomycota</taxon>
        <taxon>Pezizomycotina</taxon>
        <taxon>Leotiomycetes</taxon>
        <taxon>Helotiales</taxon>
        <taxon>Ploettnerulaceae</taxon>
        <taxon>Rhynchosporium</taxon>
    </lineage>
</organism>
<reference evidence="9" key="1">
    <citation type="submission" date="2016-03" db="EMBL/GenBank/DDBJ databases">
        <authorList>
            <person name="Guldener U."/>
        </authorList>
    </citation>
    <scope>NUCLEOTIDE SEQUENCE [LARGE SCALE GENOMIC DNA]</scope>
    <source>
        <strain evidence="9">04CH-RAC-A.6.1</strain>
    </source>
</reference>
<dbReference type="AlphaFoldDB" id="A0A1E1JV77"/>
<feature type="transmembrane region" description="Helical" evidence="6">
    <location>
        <begin position="162"/>
        <end position="183"/>
    </location>
</feature>
<dbReference type="GO" id="GO:0012505">
    <property type="term" value="C:endomembrane system"/>
    <property type="evidence" value="ECO:0007669"/>
    <property type="project" value="UniProtKB-SubCell"/>
</dbReference>
<accession>A0A1E1JV77</accession>
<keyword evidence="4 6" id="KW-0472">Membrane</keyword>
<dbReference type="GO" id="GO:0005886">
    <property type="term" value="C:plasma membrane"/>
    <property type="evidence" value="ECO:0007669"/>
    <property type="project" value="TreeGrafter"/>
</dbReference>
<feature type="transmembrane region" description="Helical" evidence="6">
    <location>
        <begin position="195"/>
        <end position="216"/>
    </location>
</feature>
<feature type="transmembrane region" description="Helical" evidence="6">
    <location>
        <begin position="97"/>
        <end position="119"/>
    </location>
</feature>
<feature type="domain" description="CWH43-like N-terminal" evidence="7">
    <location>
        <begin position="6"/>
        <end position="219"/>
    </location>
</feature>
<dbReference type="OrthoDB" id="10032492at2759"/>
<keyword evidence="3 6" id="KW-1133">Transmembrane helix</keyword>
<evidence type="ECO:0000256" key="2">
    <source>
        <dbReference type="ARBA" id="ARBA00022692"/>
    </source>
</evidence>
<feature type="transmembrane region" description="Helical" evidence="6">
    <location>
        <begin position="7"/>
        <end position="28"/>
    </location>
</feature>
<evidence type="ECO:0000313" key="9">
    <source>
        <dbReference type="Proteomes" id="UP000178912"/>
    </source>
</evidence>
<dbReference type="Pfam" id="PF10277">
    <property type="entry name" value="Frag1"/>
    <property type="match status" value="1"/>
</dbReference>
<feature type="region of interest" description="Disordered" evidence="5">
    <location>
        <begin position="269"/>
        <end position="299"/>
    </location>
</feature>
<dbReference type="PANTHER" id="PTHR21324">
    <property type="entry name" value="FASTING-INDUCIBLE INTEGRAL MEMBRANE PROTEIN TM6P1-RELATED"/>
    <property type="match status" value="1"/>
</dbReference>
<evidence type="ECO:0000256" key="1">
    <source>
        <dbReference type="ARBA" id="ARBA00004127"/>
    </source>
</evidence>
<dbReference type="InterPro" id="IPR050911">
    <property type="entry name" value="DRAM/TMEM150_Autophagy_Mod"/>
</dbReference>
<dbReference type="PANTHER" id="PTHR21324:SF2">
    <property type="entry name" value="EG:22E5.9 PROTEIN"/>
    <property type="match status" value="1"/>
</dbReference>
<feature type="transmembrane region" description="Helical" evidence="6">
    <location>
        <begin position="131"/>
        <end position="150"/>
    </location>
</feature>
<keyword evidence="9" id="KW-1185">Reference proteome</keyword>